<accession>A0A445D6L6</accession>
<dbReference type="EMBL" id="SDMP01000005">
    <property type="protein sequence ID" value="RYR58809.1"/>
    <property type="molecule type" value="Genomic_DNA"/>
</dbReference>
<organism evidence="2 3">
    <name type="scientific">Arachis hypogaea</name>
    <name type="common">Peanut</name>
    <dbReference type="NCBI Taxonomy" id="3818"/>
    <lineage>
        <taxon>Eukaryota</taxon>
        <taxon>Viridiplantae</taxon>
        <taxon>Streptophyta</taxon>
        <taxon>Embryophyta</taxon>
        <taxon>Tracheophyta</taxon>
        <taxon>Spermatophyta</taxon>
        <taxon>Magnoliopsida</taxon>
        <taxon>eudicotyledons</taxon>
        <taxon>Gunneridae</taxon>
        <taxon>Pentapetalae</taxon>
        <taxon>rosids</taxon>
        <taxon>fabids</taxon>
        <taxon>Fabales</taxon>
        <taxon>Fabaceae</taxon>
        <taxon>Papilionoideae</taxon>
        <taxon>50 kb inversion clade</taxon>
        <taxon>dalbergioids sensu lato</taxon>
        <taxon>Dalbergieae</taxon>
        <taxon>Pterocarpus clade</taxon>
        <taxon>Arachis</taxon>
    </lineage>
</organism>
<name>A0A445D6L6_ARAHY</name>
<dbReference type="Pfam" id="PF13966">
    <property type="entry name" value="zf-RVT"/>
    <property type="match status" value="1"/>
</dbReference>
<gene>
    <name evidence="2" type="ORF">Ahy_A05g024682</name>
</gene>
<sequence>MWGLTSHGDFSISSAYKSIYQVRGVQDEIWELLWRWKGSQRVKMFYWLALHKKLLTSERRARLFGVSPYCHRCNGCPEILEHVLRDCLGASKLPSMSGLPEILLNKLEITTKKIGLQFFLSLPGCSGIGGTMKSLLHLLKDRKMLDQ</sequence>
<feature type="domain" description="Reverse transcriptase zinc-binding" evidence="1">
    <location>
        <begin position="10"/>
        <end position="91"/>
    </location>
</feature>
<dbReference type="InterPro" id="IPR026960">
    <property type="entry name" value="RVT-Znf"/>
</dbReference>
<evidence type="ECO:0000313" key="3">
    <source>
        <dbReference type="Proteomes" id="UP000289738"/>
    </source>
</evidence>
<dbReference type="AlphaFoldDB" id="A0A445D6L6"/>
<evidence type="ECO:0000259" key="1">
    <source>
        <dbReference type="Pfam" id="PF13966"/>
    </source>
</evidence>
<protein>
    <recommendedName>
        <fullName evidence="1">Reverse transcriptase zinc-binding domain-containing protein</fullName>
    </recommendedName>
</protein>
<proteinExistence type="predicted"/>
<comment type="caution">
    <text evidence="2">The sequence shown here is derived from an EMBL/GenBank/DDBJ whole genome shotgun (WGS) entry which is preliminary data.</text>
</comment>
<reference evidence="2 3" key="1">
    <citation type="submission" date="2019-01" db="EMBL/GenBank/DDBJ databases">
        <title>Sequencing of cultivated peanut Arachis hypogaea provides insights into genome evolution and oil improvement.</title>
        <authorList>
            <person name="Chen X."/>
        </authorList>
    </citation>
    <scope>NUCLEOTIDE SEQUENCE [LARGE SCALE GENOMIC DNA]</scope>
    <source>
        <strain evidence="3">cv. Fuhuasheng</strain>
        <tissue evidence="2">Leaves</tissue>
    </source>
</reference>
<keyword evidence="3" id="KW-1185">Reference proteome</keyword>
<dbReference type="Proteomes" id="UP000289738">
    <property type="component" value="Chromosome A05"/>
</dbReference>
<evidence type="ECO:0000313" key="2">
    <source>
        <dbReference type="EMBL" id="RYR58809.1"/>
    </source>
</evidence>